<dbReference type="Gene3D" id="3.40.1690.10">
    <property type="entry name" value="secretion proteins EscU"/>
    <property type="match status" value="1"/>
</dbReference>
<evidence type="ECO:0000256" key="12">
    <source>
        <dbReference type="ARBA" id="ARBA00025078"/>
    </source>
</evidence>
<reference evidence="15" key="2">
    <citation type="submission" date="2020-09" db="EMBL/GenBank/DDBJ databases">
        <authorList>
            <person name="Sun Q."/>
            <person name="Zhou Y."/>
        </authorList>
    </citation>
    <scope>NUCLEOTIDE SEQUENCE</scope>
    <source>
        <strain evidence="15">CGMCC 1.15762</strain>
    </source>
</reference>
<evidence type="ECO:0000256" key="5">
    <source>
        <dbReference type="ARBA" id="ARBA00022475"/>
    </source>
</evidence>
<evidence type="ECO:0000256" key="14">
    <source>
        <dbReference type="SAM" id="MobiDB-lite"/>
    </source>
</evidence>
<keyword evidence="6 13" id="KW-0812">Transmembrane</keyword>
<evidence type="ECO:0000256" key="11">
    <source>
        <dbReference type="ARBA" id="ARBA00023225"/>
    </source>
</evidence>
<keyword evidence="5 13" id="KW-1003">Cell membrane</keyword>
<keyword evidence="11 13" id="KW-1006">Bacterial flagellum protein export</keyword>
<dbReference type="Gene3D" id="6.10.250.2080">
    <property type="match status" value="1"/>
</dbReference>
<dbReference type="AlphaFoldDB" id="A0A8J2ZI91"/>
<sequence>MADEGEDKDNKTEEPTERRLRQAREKGDVASSREGGTLMTMLALFVIAVFVLPATAGPLSGLLRGVFETAGQLTVGSDATGLRDLGTLTRELLRGVVLLLAPLVVLMVLGALAGAALQGEVVVAAERLRPKWSKISPVAGLKRMFSAASFVEFLKSVTKVIVVGIIAGYVSWHAVRRIWQAQGILPEMLADYVRAEAARMLIYVLVMVAVVAIADILWKRYDHRRKQRMSLKEIKDENKDTEGDPHIRARRNALRRERARQRIATAVPRATVILTNPTHYAVALKYESGHDMAPVCLAKGTDFIAARIRKLAAEHEIPMIENRPLARALHDVAEIDREIPVEHWEAVAAIIGYVLDMDRNIRRAPPEGSRLREAFEDAVD</sequence>
<keyword evidence="15" id="KW-0969">Cilium</keyword>
<evidence type="ECO:0000313" key="16">
    <source>
        <dbReference type="Proteomes" id="UP000617145"/>
    </source>
</evidence>
<protein>
    <recommendedName>
        <fullName evidence="3 13">Flagellar biosynthetic protein FlhB</fullName>
    </recommendedName>
</protein>
<evidence type="ECO:0000313" key="15">
    <source>
        <dbReference type="EMBL" id="GGG67505.1"/>
    </source>
</evidence>
<dbReference type="SUPFAM" id="SSF160544">
    <property type="entry name" value="EscU C-terminal domain-like"/>
    <property type="match status" value="1"/>
</dbReference>
<reference evidence="15" key="1">
    <citation type="journal article" date="2014" name="Int. J. Syst. Evol. Microbiol.">
        <title>Complete genome sequence of Corynebacterium casei LMG S-19264T (=DSM 44701T), isolated from a smear-ripened cheese.</title>
        <authorList>
            <consortium name="US DOE Joint Genome Institute (JGI-PGF)"/>
            <person name="Walter F."/>
            <person name="Albersmeier A."/>
            <person name="Kalinowski J."/>
            <person name="Ruckert C."/>
        </authorList>
    </citation>
    <scope>NUCLEOTIDE SEQUENCE</scope>
    <source>
        <strain evidence="15">CGMCC 1.15762</strain>
    </source>
</reference>
<comment type="subcellular location">
    <subcellularLocation>
        <location evidence="1">Cell membrane</location>
        <topology evidence="1">Multi-pass membrane protein</topology>
    </subcellularLocation>
</comment>
<comment type="function">
    <text evidence="12 13">Required for formation of the rod structure in the basal body of the flagellar apparatus. Together with FliI and FliH, may constitute the export apparatus of flagellin.</text>
</comment>
<evidence type="ECO:0000256" key="2">
    <source>
        <dbReference type="ARBA" id="ARBA00010690"/>
    </source>
</evidence>
<keyword evidence="8 13" id="KW-0653">Protein transport</keyword>
<feature type="region of interest" description="Disordered" evidence="14">
    <location>
        <begin position="1"/>
        <end position="32"/>
    </location>
</feature>
<dbReference type="GO" id="GO:0009306">
    <property type="term" value="P:protein secretion"/>
    <property type="evidence" value="ECO:0007669"/>
    <property type="project" value="InterPro"/>
</dbReference>
<keyword evidence="15" id="KW-0966">Cell projection</keyword>
<feature type="transmembrane region" description="Helical" evidence="13">
    <location>
        <begin position="36"/>
        <end position="56"/>
    </location>
</feature>
<dbReference type="GO" id="GO:0005886">
    <property type="term" value="C:plasma membrane"/>
    <property type="evidence" value="ECO:0007669"/>
    <property type="project" value="UniProtKB-SubCell"/>
</dbReference>
<keyword evidence="7 13" id="KW-1005">Bacterial flagellum biogenesis</keyword>
<gene>
    <name evidence="13 15" type="primary">flhB</name>
    <name evidence="15" type="ORF">GCM10011415_13170</name>
</gene>
<dbReference type="RefSeq" id="WP_188789429.1">
    <property type="nucleotide sequence ID" value="NZ_BMJV01000002.1"/>
</dbReference>
<evidence type="ECO:0000256" key="10">
    <source>
        <dbReference type="ARBA" id="ARBA00023136"/>
    </source>
</evidence>
<evidence type="ECO:0000256" key="4">
    <source>
        <dbReference type="ARBA" id="ARBA00022448"/>
    </source>
</evidence>
<dbReference type="Proteomes" id="UP000617145">
    <property type="component" value="Unassembled WGS sequence"/>
</dbReference>
<keyword evidence="15" id="KW-0282">Flagellum</keyword>
<dbReference type="GO" id="GO:0044780">
    <property type="term" value="P:bacterial-type flagellum assembly"/>
    <property type="evidence" value="ECO:0007669"/>
    <property type="project" value="InterPro"/>
</dbReference>
<keyword evidence="16" id="KW-1185">Reference proteome</keyword>
<feature type="transmembrane region" description="Helical" evidence="13">
    <location>
        <begin position="200"/>
        <end position="218"/>
    </location>
</feature>
<dbReference type="PANTHER" id="PTHR30531:SF12">
    <property type="entry name" value="FLAGELLAR BIOSYNTHETIC PROTEIN FLHB"/>
    <property type="match status" value="1"/>
</dbReference>
<organism evidence="15 16">
    <name type="scientific">Salipiger pallidus</name>
    <dbReference type="NCBI Taxonomy" id="1775170"/>
    <lineage>
        <taxon>Bacteria</taxon>
        <taxon>Pseudomonadati</taxon>
        <taxon>Pseudomonadota</taxon>
        <taxon>Alphaproteobacteria</taxon>
        <taxon>Rhodobacterales</taxon>
        <taxon>Roseobacteraceae</taxon>
        <taxon>Salipiger</taxon>
    </lineage>
</organism>
<proteinExistence type="inferred from homology"/>
<dbReference type="InterPro" id="IPR006136">
    <property type="entry name" value="FlhB"/>
</dbReference>
<dbReference type="PRINTS" id="PR00950">
    <property type="entry name" value="TYPE3IMSPROT"/>
</dbReference>
<evidence type="ECO:0000256" key="6">
    <source>
        <dbReference type="ARBA" id="ARBA00022692"/>
    </source>
</evidence>
<keyword evidence="9 13" id="KW-1133">Transmembrane helix</keyword>
<dbReference type="PANTHER" id="PTHR30531">
    <property type="entry name" value="FLAGELLAR BIOSYNTHETIC PROTEIN FLHB"/>
    <property type="match status" value="1"/>
</dbReference>
<evidence type="ECO:0000256" key="13">
    <source>
        <dbReference type="RuleBase" id="RU364091"/>
    </source>
</evidence>
<name>A0A8J2ZI91_9RHOB</name>
<evidence type="ECO:0000256" key="3">
    <source>
        <dbReference type="ARBA" id="ARBA00021622"/>
    </source>
</evidence>
<keyword evidence="10 13" id="KW-0472">Membrane</keyword>
<dbReference type="EMBL" id="BMJV01000002">
    <property type="protein sequence ID" value="GGG67505.1"/>
    <property type="molecule type" value="Genomic_DNA"/>
</dbReference>
<keyword evidence="4 13" id="KW-0813">Transport</keyword>
<dbReference type="Pfam" id="PF01312">
    <property type="entry name" value="Bac_export_2"/>
    <property type="match status" value="1"/>
</dbReference>
<dbReference type="InterPro" id="IPR006135">
    <property type="entry name" value="T3SS_substrate_exporter"/>
</dbReference>
<feature type="transmembrane region" description="Helical" evidence="13">
    <location>
        <begin position="96"/>
        <end position="123"/>
    </location>
</feature>
<comment type="similarity">
    <text evidence="2 13">Belongs to the type III secretion exporter family.</text>
</comment>
<evidence type="ECO:0000256" key="8">
    <source>
        <dbReference type="ARBA" id="ARBA00022927"/>
    </source>
</evidence>
<evidence type="ECO:0000256" key="9">
    <source>
        <dbReference type="ARBA" id="ARBA00022989"/>
    </source>
</evidence>
<dbReference type="InterPro" id="IPR029025">
    <property type="entry name" value="T3SS_substrate_exporter_C"/>
</dbReference>
<evidence type="ECO:0000256" key="1">
    <source>
        <dbReference type="ARBA" id="ARBA00004651"/>
    </source>
</evidence>
<feature type="transmembrane region" description="Helical" evidence="13">
    <location>
        <begin position="144"/>
        <end position="170"/>
    </location>
</feature>
<accession>A0A8J2ZI91</accession>
<feature type="compositionally biased region" description="Basic and acidic residues" evidence="14">
    <location>
        <begin position="8"/>
        <end position="28"/>
    </location>
</feature>
<comment type="caution">
    <text evidence="15">The sequence shown here is derived from an EMBL/GenBank/DDBJ whole genome shotgun (WGS) entry which is preliminary data.</text>
</comment>
<evidence type="ECO:0000256" key="7">
    <source>
        <dbReference type="ARBA" id="ARBA00022795"/>
    </source>
</evidence>
<dbReference type="NCBIfam" id="TIGR00328">
    <property type="entry name" value="flhB"/>
    <property type="match status" value="1"/>
</dbReference>